<name>A0A2I0VQU6_9ASPA</name>
<sequence>MMKLLKSQTKTMSSKEREAASSQGSGENLIPTRRGEEQEVILEGEERRPLEPIPREEIGRRHGERHDGIGYERKGTNFERRMVNYDQRSAEFEMRMGDFDEHFGYEGRRDNQATWREHPLGEWEVMEETGGTEEIRG</sequence>
<reference evidence="2 3" key="2">
    <citation type="journal article" date="2017" name="Nature">
        <title>The Apostasia genome and the evolution of orchids.</title>
        <authorList>
            <person name="Zhang G.Q."/>
            <person name="Liu K.W."/>
            <person name="Li Z."/>
            <person name="Lohaus R."/>
            <person name="Hsiao Y.Y."/>
            <person name="Niu S.C."/>
            <person name="Wang J.Y."/>
            <person name="Lin Y.C."/>
            <person name="Xu Q."/>
            <person name="Chen L.J."/>
            <person name="Yoshida K."/>
            <person name="Fujiwara S."/>
            <person name="Wang Z.W."/>
            <person name="Zhang Y.Q."/>
            <person name="Mitsuda N."/>
            <person name="Wang M."/>
            <person name="Liu G.H."/>
            <person name="Pecoraro L."/>
            <person name="Huang H.X."/>
            <person name="Xiao X.J."/>
            <person name="Lin M."/>
            <person name="Wu X.Y."/>
            <person name="Wu W.L."/>
            <person name="Chen Y.Y."/>
            <person name="Chang S.B."/>
            <person name="Sakamoto S."/>
            <person name="Ohme-Takagi M."/>
            <person name="Yagi M."/>
            <person name="Zeng S.J."/>
            <person name="Shen C.Y."/>
            <person name="Yeh C.M."/>
            <person name="Luo Y.B."/>
            <person name="Tsai W.C."/>
            <person name="Van de Peer Y."/>
            <person name="Liu Z.J."/>
        </authorList>
    </citation>
    <scope>NUCLEOTIDE SEQUENCE [LARGE SCALE GENOMIC DNA]</scope>
    <source>
        <tissue evidence="2">The whole plant</tissue>
    </source>
</reference>
<evidence type="ECO:0000313" key="2">
    <source>
        <dbReference type="EMBL" id="PKU65784.1"/>
    </source>
</evidence>
<feature type="compositionally biased region" description="Polar residues" evidence="1">
    <location>
        <begin position="1"/>
        <end position="12"/>
    </location>
</feature>
<protein>
    <submittedName>
        <fullName evidence="2">Uncharacterized protein</fullName>
    </submittedName>
</protein>
<dbReference type="Proteomes" id="UP000233837">
    <property type="component" value="Unassembled WGS sequence"/>
</dbReference>
<evidence type="ECO:0000256" key="1">
    <source>
        <dbReference type="SAM" id="MobiDB-lite"/>
    </source>
</evidence>
<accession>A0A2I0VQU6</accession>
<feature type="region of interest" description="Disordered" evidence="1">
    <location>
        <begin position="1"/>
        <end position="73"/>
    </location>
</feature>
<evidence type="ECO:0000313" key="3">
    <source>
        <dbReference type="Proteomes" id="UP000233837"/>
    </source>
</evidence>
<dbReference type="EMBL" id="KZ503309">
    <property type="protein sequence ID" value="PKU65784.1"/>
    <property type="molecule type" value="Genomic_DNA"/>
</dbReference>
<reference evidence="2 3" key="1">
    <citation type="journal article" date="2016" name="Sci. Rep.">
        <title>The Dendrobium catenatum Lindl. genome sequence provides insights into polysaccharide synthase, floral development and adaptive evolution.</title>
        <authorList>
            <person name="Zhang G.Q."/>
            <person name="Xu Q."/>
            <person name="Bian C."/>
            <person name="Tsai W.C."/>
            <person name="Yeh C.M."/>
            <person name="Liu K.W."/>
            <person name="Yoshida K."/>
            <person name="Zhang L.S."/>
            <person name="Chang S.B."/>
            <person name="Chen F."/>
            <person name="Shi Y."/>
            <person name="Su Y.Y."/>
            <person name="Zhang Y.Q."/>
            <person name="Chen L.J."/>
            <person name="Yin Y."/>
            <person name="Lin M."/>
            <person name="Huang H."/>
            <person name="Deng H."/>
            <person name="Wang Z.W."/>
            <person name="Zhu S.L."/>
            <person name="Zhao X."/>
            <person name="Deng C."/>
            <person name="Niu S.C."/>
            <person name="Huang J."/>
            <person name="Wang M."/>
            <person name="Liu G.H."/>
            <person name="Yang H.J."/>
            <person name="Xiao X.J."/>
            <person name="Hsiao Y.Y."/>
            <person name="Wu W.L."/>
            <person name="Chen Y.Y."/>
            <person name="Mitsuda N."/>
            <person name="Ohme-Takagi M."/>
            <person name="Luo Y.B."/>
            <person name="Van de Peer Y."/>
            <person name="Liu Z.J."/>
        </authorList>
    </citation>
    <scope>NUCLEOTIDE SEQUENCE [LARGE SCALE GENOMIC DNA]</scope>
    <source>
        <tissue evidence="2">The whole plant</tissue>
    </source>
</reference>
<gene>
    <name evidence="2" type="ORF">MA16_Dca024085</name>
</gene>
<organism evidence="2 3">
    <name type="scientific">Dendrobium catenatum</name>
    <dbReference type="NCBI Taxonomy" id="906689"/>
    <lineage>
        <taxon>Eukaryota</taxon>
        <taxon>Viridiplantae</taxon>
        <taxon>Streptophyta</taxon>
        <taxon>Embryophyta</taxon>
        <taxon>Tracheophyta</taxon>
        <taxon>Spermatophyta</taxon>
        <taxon>Magnoliopsida</taxon>
        <taxon>Liliopsida</taxon>
        <taxon>Asparagales</taxon>
        <taxon>Orchidaceae</taxon>
        <taxon>Epidendroideae</taxon>
        <taxon>Malaxideae</taxon>
        <taxon>Dendrobiinae</taxon>
        <taxon>Dendrobium</taxon>
    </lineage>
</organism>
<dbReference type="AlphaFoldDB" id="A0A2I0VQU6"/>
<keyword evidence="3" id="KW-1185">Reference proteome</keyword>
<feature type="compositionally biased region" description="Basic and acidic residues" evidence="1">
    <location>
        <begin position="44"/>
        <end position="73"/>
    </location>
</feature>
<proteinExistence type="predicted"/>